<dbReference type="Gene3D" id="2.102.10.10">
    <property type="entry name" value="Rieske [2Fe-2S] iron-sulphur domain"/>
    <property type="match status" value="1"/>
</dbReference>
<dbReference type="GO" id="GO:0010277">
    <property type="term" value="F:chlorophyllide a oxygenase activity"/>
    <property type="evidence" value="ECO:0007669"/>
    <property type="project" value="InterPro"/>
</dbReference>
<protein>
    <recommendedName>
        <fullName evidence="11">Rieske domain-containing protein</fullName>
    </recommendedName>
</protein>
<gene>
    <name evidence="12" type="ORF">POBO1169_LOCUS11762</name>
</gene>
<evidence type="ECO:0000256" key="9">
    <source>
        <dbReference type="ARBA" id="ARBA00023014"/>
    </source>
</evidence>
<evidence type="ECO:0000256" key="2">
    <source>
        <dbReference type="ARBA" id="ARBA00022528"/>
    </source>
</evidence>
<feature type="domain" description="Rieske" evidence="11">
    <location>
        <begin position="184"/>
        <end position="285"/>
    </location>
</feature>
<keyword evidence="5" id="KW-0479">Metal-binding</keyword>
<evidence type="ECO:0000256" key="5">
    <source>
        <dbReference type="ARBA" id="ARBA00022723"/>
    </source>
</evidence>
<feature type="compositionally biased region" description="Polar residues" evidence="10">
    <location>
        <begin position="136"/>
        <end position="158"/>
    </location>
</feature>
<sequence>MHSAVVMSQSACRFSVRLAQRKSAQDHATTRNTCRRSKSVRVAATMRTDSGSTLPSDWKDTVSKDLQYITKTSEKIAQALNPEEREMQELQQKMEALQSELASSHVEVHRSEGLVDRTLEELRELENVVNRIQVANPPSGSPTKTQPDTTASSETVVRQGSKKNWRNNGLRSTLKMEEGLKNFWYPIQFTSKMKPDVLEPIELFGETWVLFRDAEGKAACIRDECAHRACPLSLGTINEGRVTCAYHGWEFNGQGMCEKMPSTPMCKGVGVRALQVVEKDGLVFVWTGEGQEPDIEVPDLNPPEGYTIHSEIVLDVPVEHGLLVENLLDLAHAPFTHTATFARGWPIPDSVKFHLQDKLAGNWDPYPIDMSFLPPVMTFSTIGLNQPGKIERGLQCKDCKKHLHQLHVNLPAKEGHTRLLYRMSLDFLGWARFIPGIQLVWKAVANQVLGEDLRLVLGQQDRMQRGGNTWGFPVPYDKLAVRYRRWRNELDKMSPMAKAQEIKMNAGELFMEEEPQEA</sequence>
<dbReference type="InterPro" id="IPR015881">
    <property type="entry name" value="ARHD_Rieske_2Fe_2S"/>
</dbReference>
<dbReference type="Pfam" id="PF00355">
    <property type="entry name" value="Rieske"/>
    <property type="match status" value="1"/>
</dbReference>
<evidence type="ECO:0000259" key="11">
    <source>
        <dbReference type="PROSITE" id="PS51296"/>
    </source>
</evidence>
<dbReference type="GO" id="GO:0005506">
    <property type="term" value="F:iron ion binding"/>
    <property type="evidence" value="ECO:0007669"/>
    <property type="project" value="InterPro"/>
</dbReference>
<accession>A0A7S0WME0</accession>
<dbReference type="SUPFAM" id="SSF55961">
    <property type="entry name" value="Bet v1-like"/>
    <property type="match status" value="1"/>
</dbReference>
<dbReference type="InterPro" id="IPR013626">
    <property type="entry name" value="PaO"/>
</dbReference>
<name>A0A7S0WME0_9CHLO</name>
<dbReference type="Gene3D" id="3.90.380.10">
    <property type="entry name" value="Naphthalene 1,2-dioxygenase Alpha Subunit, Chain A, domain 1"/>
    <property type="match status" value="1"/>
</dbReference>
<evidence type="ECO:0000256" key="10">
    <source>
        <dbReference type="SAM" id="MobiDB-lite"/>
    </source>
</evidence>
<reference evidence="12" key="1">
    <citation type="submission" date="2021-01" db="EMBL/GenBank/DDBJ databases">
        <authorList>
            <person name="Corre E."/>
            <person name="Pelletier E."/>
            <person name="Niang G."/>
            <person name="Scheremetjew M."/>
            <person name="Finn R."/>
            <person name="Kale V."/>
            <person name="Holt S."/>
            <person name="Cochrane G."/>
            <person name="Meng A."/>
            <person name="Brown T."/>
            <person name="Cohen L."/>
        </authorList>
    </citation>
    <scope>NUCLEOTIDE SEQUENCE</scope>
    <source>
        <strain evidence="12">CCMP722</strain>
    </source>
</reference>
<dbReference type="EMBL" id="HBFA01023146">
    <property type="protein sequence ID" value="CAD8673402.1"/>
    <property type="molecule type" value="Transcribed_RNA"/>
</dbReference>
<dbReference type="PROSITE" id="PS00570">
    <property type="entry name" value="RING_HYDROXYL_ALPHA"/>
    <property type="match status" value="1"/>
</dbReference>
<proteinExistence type="predicted"/>
<dbReference type="InterPro" id="IPR050584">
    <property type="entry name" value="Cholesterol_7-desaturase"/>
</dbReference>
<dbReference type="PANTHER" id="PTHR21266">
    <property type="entry name" value="IRON-SULFUR DOMAIN CONTAINING PROTEIN"/>
    <property type="match status" value="1"/>
</dbReference>
<dbReference type="PROSITE" id="PS51296">
    <property type="entry name" value="RIESKE"/>
    <property type="match status" value="1"/>
</dbReference>
<dbReference type="InterPro" id="IPR036922">
    <property type="entry name" value="Rieske_2Fe-2S_sf"/>
</dbReference>
<keyword evidence="7" id="KW-0560">Oxidoreductase</keyword>
<evidence type="ECO:0000313" key="12">
    <source>
        <dbReference type="EMBL" id="CAD8673402.1"/>
    </source>
</evidence>
<comment type="subcellular location">
    <subcellularLocation>
        <location evidence="1">Plastid</location>
        <location evidence="1">Chloroplast</location>
    </subcellularLocation>
</comment>
<evidence type="ECO:0000256" key="8">
    <source>
        <dbReference type="ARBA" id="ARBA00023004"/>
    </source>
</evidence>
<dbReference type="SUPFAM" id="SSF50022">
    <property type="entry name" value="ISP domain"/>
    <property type="match status" value="1"/>
</dbReference>
<keyword evidence="8" id="KW-0408">Iron</keyword>
<dbReference type="GO" id="GO:0009507">
    <property type="term" value="C:chloroplast"/>
    <property type="evidence" value="ECO:0007669"/>
    <property type="project" value="UniProtKB-SubCell"/>
</dbReference>
<evidence type="ECO:0000256" key="6">
    <source>
        <dbReference type="ARBA" id="ARBA00022946"/>
    </source>
</evidence>
<organism evidence="12">
    <name type="scientific">Pyramimonas obovata</name>
    <dbReference type="NCBI Taxonomy" id="1411642"/>
    <lineage>
        <taxon>Eukaryota</taxon>
        <taxon>Viridiplantae</taxon>
        <taxon>Chlorophyta</taxon>
        <taxon>Pyramimonadophyceae</taxon>
        <taxon>Pyramimonadales</taxon>
        <taxon>Pyramimonadaceae</taxon>
        <taxon>Pyramimonas</taxon>
        <taxon>Pyramimonas incertae sedis</taxon>
    </lineage>
</organism>
<dbReference type="GO" id="GO:0051537">
    <property type="term" value="F:2 iron, 2 sulfur cluster binding"/>
    <property type="evidence" value="ECO:0007669"/>
    <property type="project" value="UniProtKB-KW"/>
</dbReference>
<keyword evidence="6" id="KW-0809">Transit peptide</keyword>
<evidence type="ECO:0000256" key="4">
    <source>
        <dbReference type="ARBA" id="ARBA00022714"/>
    </source>
</evidence>
<dbReference type="AlphaFoldDB" id="A0A7S0WME0"/>
<evidence type="ECO:0000256" key="1">
    <source>
        <dbReference type="ARBA" id="ARBA00004229"/>
    </source>
</evidence>
<feature type="region of interest" description="Disordered" evidence="10">
    <location>
        <begin position="132"/>
        <end position="168"/>
    </location>
</feature>
<evidence type="ECO:0000256" key="7">
    <source>
        <dbReference type="ARBA" id="ARBA00023002"/>
    </source>
</evidence>
<evidence type="ECO:0000256" key="3">
    <source>
        <dbReference type="ARBA" id="ARBA00022640"/>
    </source>
</evidence>
<keyword evidence="4" id="KW-0001">2Fe-2S</keyword>
<keyword evidence="9" id="KW-0411">Iron-sulfur</keyword>
<dbReference type="InterPro" id="IPR017941">
    <property type="entry name" value="Rieske_2Fe-2S"/>
</dbReference>
<keyword evidence="2" id="KW-0150">Chloroplast</keyword>
<keyword evidence="3" id="KW-0934">Plastid</keyword>
<dbReference type="PANTHER" id="PTHR21266:SF19">
    <property type="entry name" value="CHLOROPHYLLIDE A OXYGENASE, CHLOROPLASTIC"/>
    <property type="match status" value="1"/>
</dbReference>
<dbReference type="Pfam" id="PF08417">
    <property type="entry name" value="PaO"/>
    <property type="match status" value="1"/>
</dbReference>